<evidence type="ECO:0000256" key="5">
    <source>
        <dbReference type="ARBA" id="ARBA00022771"/>
    </source>
</evidence>
<dbReference type="Pfam" id="PF00096">
    <property type="entry name" value="zf-C2H2"/>
    <property type="match status" value="12"/>
</dbReference>
<evidence type="ECO:0000256" key="3">
    <source>
        <dbReference type="ARBA" id="ARBA00022723"/>
    </source>
</evidence>
<dbReference type="PROSITE" id="PS00028">
    <property type="entry name" value="ZINC_FINGER_C2H2_1"/>
    <property type="match status" value="18"/>
</dbReference>
<dbReference type="SMART" id="SM00355">
    <property type="entry name" value="ZnF_C2H2"/>
    <property type="match status" value="22"/>
</dbReference>
<comment type="caution">
    <text evidence="14">The sequence shown here is derived from an EMBL/GenBank/DDBJ whole genome shotgun (WGS) entry which is preliminary data.</text>
</comment>
<dbReference type="PROSITE" id="PS50157">
    <property type="entry name" value="ZINC_FINGER_C2H2_2"/>
    <property type="match status" value="18"/>
</dbReference>
<evidence type="ECO:0000256" key="11">
    <source>
        <dbReference type="PROSITE-ProRule" id="PRU00042"/>
    </source>
</evidence>
<dbReference type="GO" id="GO:0008270">
    <property type="term" value="F:zinc ion binding"/>
    <property type="evidence" value="ECO:0007669"/>
    <property type="project" value="UniProtKB-KW"/>
</dbReference>
<evidence type="ECO:0000313" key="15">
    <source>
        <dbReference type="Proteomes" id="UP001283361"/>
    </source>
</evidence>
<evidence type="ECO:0000256" key="10">
    <source>
        <dbReference type="ARBA" id="ARBA00023242"/>
    </source>
</evidence>
<evidence type="ECO:0000256" key="12">
    <source>
        <dbReference type="SAM" id="MobiDB-lite"/>
    </source>
</evidence>
<dbReference type="GO" id="GO:0005634">
    <property type="term" value="C:nucleus"/>
    <property type="evidence" value="ECO:0007669"/>
    <property type="project" value="UniProtKB-SubCell"/>
</dbReference>
<feature type="compositionally biased region" description="Basic and acidic residues" evidence="12">
    <location>
        <begin position="267"/>
        <end position="276"/>
    </location>
</feature>
<dbReference type="Proteomes" id="UP001283361">
    <property type="component" value="Unassembled WGS sequence"/>
</dbReference>
<evidence type="ECO:0000256" key="9">
    <source>
        <dbReference type="ARBA" id="ARBA00023163"/>
    </source>
</evidence>
<dbReference type="FunFam" id="3.30.160.60:FF:000065">
    <property type="entry name" value="B-cell CLL/lymphoma 6, member B"/>
    <property type="match status" value="2"/>
</dbReference>
<feature type="domain" description="C2H2-type" evidence="13">
    <location>
        <begin position="538"/>
        <end position="565"/>
    </location>
</feature>
<dbReference type="FunFam" id="3.30.160.60:FF:001370">
    <property type="entry name" value="Zinc finger protein"/>
    <property type="match status" value="1"/>
</dbReference>
<dbReference type="FunFam" id="3.30.160.60:FF:000624">
    <property type="entry name" value="zinc finger protein 697"/>
    <property type="match status" value="1"/>
</dbReference>
<feature type="domain" description="C2H2-type" evidence="13">
    <location>
        <begin position="418"/>
        <end position="446"/>
    </location>
</feature>
<feature type="domain" description="C2H2-type" evidence="13">
    <location>
        <begin position="508"/>
        <end position="535"/>
    </location>
</feature>
<feature type="domain" description="C2H2-type" evidence="13">
    <location>
        <begin position="355"/>
        <end position="383"/>
    </location>
</feature>
<evidence type="ECO:0000256" key="2">
    <source>
        <dbReference type="ARBA" id="ARBA00006991"/>
    </source>
</evidence>
<comment type="similarity">
    <text evidence="2">Belongs to the krueppel C2H2-type zinc-finger protein family.</text>
</comment>
<protein>
    <recommendedName>
        <fullName evidence="13">C2H2-type domain-containing protein</fullName>
    </recommendedName>
</protein>
<evidence type="ECO:0000256" key="1">
    <source>
        <dbReference type="ARBA" id="ARBA00004123"/>
    </source>
</evidence>
<evidence type="ECO:0000256" key="7">
    <source>
        <dbReference type="ARBA" id="ARBA00023015"/>
    </source>
</evidence>
<comment type="subcellular location">
    <subcellularLocation>
        <location evidence="1">Nucleus</location>
    </subcellularLocation>
</comment>
<dbReference type="AlphaFoldDB" id="A0AAE0ZBB5"/>
<dbReference type="FunFam" id="3.30.160.60:FF:000096">
    <property type="entry name" value="Zinc finger and BTB domain-containing protein 18 isoform 1"/>
    <property type="match status" value="1"/>
</dbReference>
<feature type="domain" description="C2H2-type" evidence="13">
    <location>
        <begin position="649"/>
        <end position="677"/>
    </location>
</feature>
<feature type="domain" description="C2H2-type" evidence="13">
    <location>
        <begin position="619"/>
        <end position="647"/>
    </location>
</feature>
<keyword evidence="3" id="KW-0479">Metal-binding</keyword>
<sequence length="966" mass="111179">MQSMKESFQDFKESGEEAERLQVWLHDINSEIQALSRSMTTLDKMIKASDVKNDPRVRRLICELDLLKPYFEQSKNDAQGIKSDISDLLDSMGKAPSTLTSTGEMDSITAQIDLDDAESEVDSCDDSLTSTVRSALKVIPHIGSVKGQSKSVTLATKEITQSNQIFIKYEQSSGDCNCNACAKKLWHNASLKRFHDAAAKGFENQSNILFTCHLCGAVSDNANKHMKEIHPDEEFQCEDCGKVFDEFENMGCHERFHKGKKKRNSPKLKENQIKDSKRSKKQIQTGSFNSNTTLTTIQPCYVCGRKLKSQSTLTRHMRTAHAMSVPPCDVCGKEFQNLALLKKHKFSVHSTEKPWKCEVCGKKFRWKKDTARHMRNVHSIPESNIKVMPVPPCDVSRKEFESAVHFIPNSNITAVPVPICDVCGKEFENLAQLKKHKFSAHTTEKPWKCEECGKKFRYKKDVVLCKHSSRIIVPEKYRCYVCGEELSNKRCLRDHLRMVHDLPKTQKFLCLICDEIFSRIQELRDHLLLHSAKSNESLKCKFCERYFNDPSSLRKHLQRHNNQTHRCEICGKDSMAIGDFRRHMAFHAQHISCHVCGRVMSSASKLKEHMNVHTGDKPIECDVCHKKLSSNSALRNHKNRVHSRNNRGMRCLICGKLFKTPFARNTHLFAKHTEEERKQHNVVIKMFTCHICGKMMRTEYKNSHLNKHSSQTKIEILHICEICGKGFIRRSLLAVHMMEHKMEQGDSFITQVEEKILETLQLNEELKHACDICGKKFRFVSSLTYHKKTHNTEKPHRCDVCGRHFKSKDGLKLHERKHFDIDPFTCEICGRKFQRQIQLHLHMASHSSLKAFSCPTCPAKFKYHKNMLRHIALVHNQERRFICDVCGKSFGTKVVLKVHYRKHTGEKPHSCDTCGRSFSDPSTLSKHLLLHKKRASSLLIASNTDQPSVPHYILEGEYQTETLVFY</sequence>
<evidence type="ECO:0000313" key="14">
    <source>
        <dbReference type="EMBL" id="KAK3766298.1"/>
    </source>
</evidence>
<feature type="domain" description="C2H2-type" evidence="13">
    <location>
        <begin position="326"/>
        <end position="354"/>
    </location>
</feature>
<feature type="domain" description="C2H2-type" evidence="13">
    <location>
        <begin position="796"/>
        <end position="823"/>
    </location>
</feature>
<keyword evidence="5 11" id="KW-0863">Zinc-finger</keyword>
<feature type="domain" description="C2H2-type" evidence="13">
    <location>
        <begin position="718"/>
        <end position="745"/>
    </location>
</feature>
<dbReference type="EMBL" id="JAWDGP010004237">
    <property type="protein sequence ID" value="KAK3766298.1"/>
    <property type="molecule type" value="Genomic_DNA"/>
</dbReference>
<proteinExistence type="inferred from homology"/>
<reference evidence="14" key="1">
    <citation type="journal article" date="2023" name="G3 (Bethesda)">
        <title>A reference genome for the long-term kleptoplast-retaining sea slug Elysia crispata morphotype clarki.</title>
        <authorList>
            <person name="Eastman K.E."/>
            <person name="Pendleton A.L."/>
            <person name="Shaikh M.A."/>
            <person name="Suttiyut T."/>
            <person name="Ogas R."/>
            <person name="Tomko P."/>
            <person name="Gavelis G."/>
            <person name="Widhalm J.R."/>
            <person name="Wisecaver J.H."/>
        </authorList>
    </citation>
    <scope>NUCLEOTIDE SEQUENCE</scope>
    <source>
        <strain evidence="14">ECLA1</strain>
    </source>
</reference>
<organism evidence="14 15">
    <name type="scientific">Elysia crispata</name>
    <name type="common">lettuce slug</name>
    <dbReference type="NCBI Taxonomy" id="231223"/>
    <lineage>
        <taxon>Eukaryota</taxon>
        <taxon>Metazoa</taxon>
        <taxon>Spiralia</taxon>
        <taxon>Lophotrochozoa</taxon>
        <taxon>Mollusca</taxon>
        <taxon>Gastropoda</taxon>
        <taxon>Heterobranchia</taxon>
        <taxon>Euthyneura</taxon>
        <taxon>Panpulmonata</taxon>
        <taxon>Sacoglossa</taxon>
        <taxon>Placobranchoidea</taxon>
        <taxon>Plakobranchidae</taxon>
        <taxon>Elysia</taxon>
    </lineage>
</organism>
<evidence type="ECO:0000256" key="8">
    <source>
        <dbReference type="ARBA" id="ARBA00023125"/>
    </source>
</evidence>
<dbReference type="SUPFAM" id="SSF57667">
    <property type="entry name" value="beta-beta-alpha zinc fingers"/>
    <property type="match status" value="10"/>
</dbReference>
<dbReference type="InterPro" id="IPR050752">
    <property type="entry name" value="C2H2-ZF_domain"/>
</dbReference>
<dbReference type="GO" id="GO:0000978">
    <property type="term" value="F:RNA polymerase II cis-regulatory region sequence-specific DNA binding"/>
    <property type="evidence" value="ECO:0007669"/>
    <property type="project" value="TreeGrafter"/>
</dbReference>
<accession>A0AAE0ZBB5</accession>
<feature type="domain" description="C2H2-type" evidence="13">
    <location>
        <begin position="298"/>
        <end position="326"/>
    </location>
</feature>
<evidence type="ECO:0000256" key="4">
    <source>
        <dbReference type="ARBA" id="ARBA00022737"/>
    </source>
</evidence>
<feature type="domain" description="C2H2-type" evidence="13">
    <location>
        <begin position="881"/>
        <end position="908"/>
    </location>
</feature>
<feature type="domain" description="C2H2-type" evidence="13">
    <location>
        <begin position="909"/>
        <end position="936"/>
    </location>
</feature>
<keyword evidence="7" id="KW-0805">Transcription regulation</keyword>
<evidence type="ECO:0000256" key="6">
    <source>
        <dbReference type="ARBA" id="ARBA00022833"/>
    </source>
</evidence>
<feature type="domain" description="C2H2-type" evidence="13">
    <location>
        <begin position="477"/>
        <end position="505"/>
    </location>
</feature>
<dbReference type="PANTHER" id="PTHR24384">
    <property type="entry name" value="FINGER PUTATIVE TRANSCRIPTION FACTOR FAMILY-RELATED"/>
    <property type="match status" value="1"/>
</dbReference>
<dbReference type="InterPro" id="IPR036236">
    <property type="entry name" value="Znf_C2H2_sf"/>
</dbReference>
<evidence type="ECO:0000259" key="13">
    <source>
        <dbReference type="PROSITE" id="PS50157"/>
    </source>
</evidence>
<feature type="domain" description="C2H2-type" evidence="13">
    <location>
        <begin position="768"/>
        <end position="795"/>
    </location>
</feature>
<feature type="domain" description="C2H2-type" evidence="13">
    <location>
        <begin position="852"/>
        <end position="880"/>
    </location>
</feature>
<dbReference type="PANTHER" id="PTHR24384:SF189">
    <property type="entry name" value="C2H2-TYPE DOMAIN-CONTAINING PROTEIN-RELATED"/>
    <property type="match status" value="1"/>
</dbReference>
<keyword evidence="8" id="KW-0238">DNA-binding</keyword>
<keyword evidence="6" id="KW-0862">Zinc</keyword>
<feature type="region of interest" description="Disordered" evidence="12">
    <location>
        <begin position="257"/>
        <end position="287"/>
    </location>
</feature>
<keyword evidence="10" id="KW-0539">Nucleus</keyword>
<dbReference type="Gene3D" id="3.30.160.60">
    <property type="entry name" value="Classic Zinc Finger"/>
    <property type="match status" value="14"/>
</dbReference>
<feature type="compositionally biased region" description="Basic residues" evidence="12">
    <location>
        <begin position="257"/>
        <end position="266"/>
    </location>
</feature>
<dbReference type="InterPro" id="IPR013087">
    <property type="entry name" value="Znf_C2H2_type"/>
</dbReference>
<keyword evidence="4" id="KW-0677">Repeat</keyword>
<dbReference type="GO" id="GO:0000981">
    <property type="term" value="F:DNA-binding transcription factor activity, RNA polymerase II-specific"/>
    <property type="evidence" value="ECO:0007669"/>
    <property type="project" value="TreeGrafter"/>
</dbReference>
<keyword evidence="15" id="KW-1185">Reference proteome</keyword>
<feature type="domain" description="C2H2-type" evidence="13">
    <location>
        <begin position="591"/>
        <end position="618"/>
    </location>
</feature>
<gene>
    <name evidence="14" type="ORF">RRG08_053801</name>
</gene>
<name>A0AAE0ZBB5_9GAST</name>
<keyword evidence="9" id="KW-0804">Transcription</keyword>
<feature type="domain" description="C2H2-type" evidence="13">
    <location>
        <begin position="235"/>
        <end position="262"/>
    </location>
</feature>
<feature type="domain" description="C2H2-type" evidence="13">
    <location>
        <begin position="824"/>
        <end position="851"/>
    </location>
</feature>